<protein>
    <submittedName>
        <fullName evidence="6">Type VI secretion protein IcmF</fullName>
    </submittedName>
</protein>
<evidence type="ECO:0000313" key="6">
    <source>
        <dbReference type="EMBL" id="KMK51603.1"/>
    </source>
</evidence>
<keyword evidence="7" id="KW-1185">Reference proteome</keyword>
<dbReference type="NCBIfam" id="TIGR03348">
    <property type="entry name" value="VI_IcmF"/>
    <property type="match status" value="1"/>
</dbReference>
<reference evidence="6 7" key="1">
    <citation type="submission" date="2014-12" db="EMBL/GenBank/DDBJ databases">
        <title>Reclassification of Actinobacillus muris as Muribacter muris.</title>
        <authorList>
            <person name="Christensen H."/>
            <person name="Nicklas W."/>
            <person name="Bisgaard M."/>
        </authorList>
    </citation>
    <scope>NUCLEOTIDE SEQUENCE [LARGE SCALE GENOMIC DNA]</scope>
    <source>
        <strain evidence="6 7">Ackerman80-443D</strain>
    </source>
</reference>
<organism evidence="6 7">
    <name type="scientific">Muribacter muris</name>
    <dbReference type="NCBI Taxonomy" id="67855"/>
    <lineage>
        <taxon>Bacteria</taxon>
        <taxon>Pseudomonadati</taxon>
        <taxon>Pseudomonadota</taxon>
        <taxon>Gammaproteobacteria</taxon>
        <taxon>Pasteurellales</taxon>
        <taxon>Pasteurellaceae</taxon>
        <taxon>Muribacter</taxon>
    </lineage>
</organism>
<dbReference type="EMBL" id="JWIZ01000027">
    <property type="protein sequence ID" value="KMK51603.1"/>
    <property type="molecule type" value="Genomic_DNA"/>
</dbReference>
<evidence type="ECO:0000259" key="5">
    <source>
        <dbReference type="Pfam" id="PF21070"/>
    </source>
</evidence>
<proteinExistence type="predicted"/>
<dbReference type="STRING" id="67855.RO21_05320"/>
<dbReference type="Proteomes" id="UP000036270">
    <property type="component" value="Unassembled WGS sequence"/>
</dbReference>
<evidence type="ECO:0000259" key="2">
    <source>
        <dbReference type="Pfam" id="PF06744"/>
    </source>
</evidence>
<dbReference type="Gene3D" id="3.40.50.300">
    <property type="entry name" value="P-loop containing nucleotide triphosphate hydrolases"/>
    <property type="match status" value="1"/>
</dbReference>
<feature type="domain" description="Type VI secretion system component TssM1 helical" evidence="5">
    <location>
        <begin position="942"/>
        <end position="1040"/>
    </location>
</feature>
<evidence type="ECO:0000256" key="1">
    <source>
        <dbReference type="SAM" id="Phobius"/>
    </source>
</evidence>
<name>A0A0J5P5B7_9PAST</name>
<feature type="transmembrane region" description="Helical" evidence="1">
    <location>
        <begin position="58"/>
        <end position="77"/>
    </location>
</feature>
<dbReference type="InterPro" id="IPR025743">
    <property type="entry name" value="TssM1_N"/>
</dbReference>
<dbReference type="InterPro" id="IPR017731">
    <property type="entry name" value="TssM1-like"/>
</dbReference>
<dbReference type="AlphaFoldDB" id="A0A0J5P5B7"/>
<dbReference type="Pfam" id="PF14331">
    <property type="entry name" value="IcmF-related_N"/>
    <property type="match status" value="1"/>
</dbReference>
<accession>A0A0J5P5B7</accession>
<feature type="domain" description="Type VI secretion system IcmF C-terminal" evidence="2">
    <location>
        <begin position="1049"/>
        <end position="1155"/>
    </location>
</feature>
<dbReference type="SUPFAM" id="SSF52540">
    <property type="entry name" value="P-loop containing nucleoside triphosphate hydrolases"/>
    <property type="match status" value="1"/>
</dbReference>
<feature type="domain" description="IcmF-related" evidence="3">
    <location>
        <begin position="503"/>
        <end position="815"/>
    </location>
</feature>
<dbReference type="PANTHER" id="PTHR36153:SF5">
    <property type="entry name" value="EXPORTED PROTEIN"/>
    <property type="match status" value="1"/>
</dbReference>
<evidence type="ECO:0000313" key="7">
    <source>
        <dbReference type="Proteomes" id="UP000036270"/>
    </source>
</evidence>
<keyword evidence="1" id="KW-1133">Transmembrane helix</keyword>
<dbReference type="InterPro" id="IPR009612">
    <property type="entry name" value="IcmF-rel"/>
</dbReference>
<dbReference type="Pfam" id="PF06761">
    <property type="entry name" value="IcmF-related"/>
    <property type="match status" value="1"/>
</dbReference>
<dbReference type="RefSeq" id="WP_047976758.1">
    <property type="nucleotide sequence ID" value="NZ_JWIZ01000027.1"/>
</dbReference>
<keyword evidence="1" id="KW-0812">Transmembrane</keyword>
<dbReference type="PANTHER" id="PTHR36153">
    <property type="entry name" value="INNER MEMBRANE PROTEIN-RELATED"/>
    <property type="match status" value="1"/>
</dbReference>
<dbReference type="InterPro" id="IPR027417">
    <property type="entry name" value="P-loop_NTPase"/>
</dbReference>
<comment type="caution">
    <text evidence="6">The sequence shown here is derived from an EMBL/GenBank/DDBJ whole genome shotgun (WGS) entry which is preliminary data.</text>
</comment>
<dbReference type="InterPro" id="IPR010623">
    <property type="entry name" value="IcmF_C"/>
</dbReference>
<feature type="domain" description="Type VI secretion system component TssM1 N-terminal" evidence="4">
    <location>
        <begin position="203"/>
        <end position="449"/>
    </location>
</feature>
<dbReference type="Pfam" id="PF21070">
    <property type="entry name" value="IcmF_helical"/>
    <property type="match status" value="1"/>
</dbReference>
<evidence type="ECO:0000259" key="4">
    <source>
        <dbReference type="Pfam" id="PF14331"/>
    </source>
</evidence>
<feature type="transmembrane region" description="Helical" evidence="1">
    <location>
        <begin position="450"/>
        <end position="470"/>
    </location>
</feature>
<sequence length="1176" mass="135795">MKLPSFFQVLKPTLPKFKLSPAVVLTLCWLAALIWIWVKGETFTLNGFTPFADISHRWLATAVLFIIGIGWLTWKIIARLRVLEKARQEAKQNINSAIQAELDSQNRYLQHWEIKCQRYLETKRYAYVLPWYVMIGDSQSGKSHLLNAIEGLNPLYQPDLEENSTDSIYFSIFNNDHAVIFDIEGALLTQQDSNPDKPQLYTKLWRHLFLWIVEKRPRQPLNGVILTLDFAHFLTLNKPERENTIARLHLRLEEIYNLTHSRLPVYVIFTKLDQLAGFTATYENIPQSARENILGITFDSLKTDEWTKELTQFWSEWCCQLNLASPHKMIESTEEKRASVFSFIRQINGAYDDVAELLQGISTHRGKRFHFIRGVYFLSTEQKGKIDDLFVQSASMQYELGKQTASTWFNRLSQPFFTQKLFEQVLFSEPHLASENALYLKDYHQRLKRFFILAGLGALAIIGGWHYFYYQNYRAGLDVLEQVKTFNHVELTDEQDNYGNLQLPMLNPIGDATFANGSYHDRLPLADMGLYQGNHIGPFVEQTYLRLLQRRFLPAIMNGLLIDLKQAPAESEEKLGLLRIMRMLDDKAGRRDEWVKTFMQKRWSQAFEGQADIQADLMRHLDYALKHTNWYGGRLAGDEELIKAYRPYQLEIEKAQKELNTLSIYQRVYQNLKIRAEEVLPAPLNLREHIGAGFDKVFIAQDEAALFIPQLLTLSGLKQYFLKQDSQLVDLTAMDSWVLNLSENTTYSDADRAEIKQRITELYLNDYTGTWRNAIHNLEIRPFETLADAITATESIMGSEQTIKKALDIVKEHTQTPNIPNTLDEKELEARLATPEYKLRMDISKQFALATSVLNTQDDKASLLQDVYQKLAGLHRYLLAIQNAPDTGKASLKAVQMRVEKKSTDPIFELQQMAKNLPDPLKRWLEQLAGQAWQSILKSALVSLETEWQDKVVKQYDRYLKGRYPFSPQSKQEVPLSEFERFFGPQGTLDNFYQQNLSAFIENGLTQEAEETLDDQTPLIRDDVLTQLDLAKRIQQTFFNAEYGMGAQFMVEPIDLSANKRRSILNLDGQLIDFTHGGKRKVKVVWPNSGNAQVESKITLVPTEANKAPRSLSFIGPWAQIKLLQSAKAYNITPHSFDVRYQVDGGNATYRIYVDEVDNPFSNELFRQFQLPDTLY</sequence>
<dbReference type="InterPro" id="IPR053156">
    <property type="entry name" value="T6SS_TssM-like"/>
</dbReference>
<feature type="transmembrane region" description="Helical" evidence="1">
    <location>
        <begin position="21"/>
        <end position="38"/>
    </location>
</feature>
<evidence type="ECO:0000259" key="3">
    <source>
        <dbReference type="Pfam" id="PF06761"/>
    </source>
</evidence>
<keyword evidence="1" id="KW-0472">Membrane</keyword>
<gene>
    <name evidence="6" type="ORF">RO21_05320</name>
</gene>
<dbReference type="InterPro" id="IPR048677">
    <property type="entry name" value="TssM1_hel"/>
</dbReference>
<dbReference type="PATRIC" id="fig|67855.3.peg.929"/>
<dbReference type="Pfam" id="PF06744">
    <property type="entry name" value="IcmF_C"/>
    <property type="match status" value="1"/>
</dbReference>